<evidence type="ECO:0000313" key="4">
    <source>
        <dbReference type="EMBL" id="TDL81776.1"/>
    </source>
</evidence>
<comment type="caution">
    <text evidence="4">The sequence shown here is derived from an EMBL/GenBank/DDBJ whole genome shotgun (WGS) entry which is preliminary data.</text>
</comment>
<dbReference type="PANTHER" id="PTHR30592:SF1">
    <property type="entry name" value="SULFUR CARRIER PROTEIN FDHD"/>
    <property type="match status" value="1"/>
</dbReference>
<keyword evidence="4" id="KW-0808">Transferase</keyword>
<evidence type="ECO:0000256" key="3">
    <source>
        <dbReference type="SAM" id="MobiDB-lite"/>
    </source>
</evidence>
<dbReference type="InterPro" id="IPR016193">
    <property type="entry name" value="Cytidine_deaminase-like"/>
</dbReference>
<dbReference type="EMBL" id="SNAA01000003">
    <property type="protein sequence ID" value="TDL81776.1"/>
    <property type="molecule type" value="Genomic_DNA"/>
</dbReference>
<feature type="compositionally biased region" description="Basic and acidic residues" evidence="3">
    <location>
        <begin position="1"/>
        <end position="14"/>
    </location>
</feature>
<keyword evidence="1" id="KW-0963">Cytoplasm</keyword>
<protein>
    <submittedName>
        <fullName evidence="4">Sulfurtransferase FdhD</fullName>
    </submittedName>
</protein>
<dbReference type="PANTHER" id="PTHR30592">
    <property type="entry name" value="FORMATE DEHYDROGENASE"/>
    <property type="match status" value="1"/>
</dbReference>
<name>A0A4R6AJ83_9RHOB</name>
<dbReference type="Pfam" id="PF02634">
    <property type="entry name" value="FdhD-NarQ"/>
    <property type="match status" value="1"/>
</dbReference>
<evidence type="ECO:0000313" key="5">
    <source>
        <dbReference type="Proteomes" id="UP000295701"/>
    </source>
</evidence>
<sequence length="291" mass="30145">MQRADLDRASRQDLENPGLEIHPGADRARRGAAVIRAGQPGSVSVTARPAGGAQDGEARPWALAEEVPVGVLLNSVPVAVMMATPMDLEEFGAGFLIAEGHLRAGDITAALVFPTDRGFCVDIAAPGVDPPPARRALEGRAGCGLCGMEALTDLSLDLPHRSRPRPDPDRVAAGFELLDRHQPLRAVNRSVHAAGFIAEDGTMPAAREDVGRHCALDKLTGALALRRIDPAGGVAIMTSRCSFELVRKAALAGFGGLATRSAPTGLAVELAARAGLPLFARQGAGVVAFGA</sequence>
<reference evidence="4 5" key="1">
    <citation type="submission" date="2019-03" db="EMBL/GenBank/DDBJ databases">
        <title>Primorskyibacter sp. SS33 isolated from sediments.</title>
        <authorList>
            <person name="Xunke S."/>
        </authorList>
    </citation>
    <scope>NUCLEOTIDE SEQUENCE [LARGE SCALE GENOMIC DNA]</scope>
    <source>
        <strain evidence="4 5">SS33</strain>
    </source>
</reference>
<feature type="region of interest" description="Disordered" evidence="3">
    <location>
        <begin position="1"/>
        <end position="27"/>
    </location>
</feature>
<accession>A0A4R6AJ83</accession>
<keyword evidence="5" id="KW-1185">Reference proteome</keyword>
<evidence type="ECO:0000256" key="1">
    <source>
        <dbReference type="ARBA" id="ARBA00022490"/>
    </source>
</evidence>
<dbReference type="Gene3D" id="3.40.140.10">
    <property type="entry name" value="Cytidine Deaminase, domain 2"/>
    <property type="match status" value="1"/>
</dbReference>
<organism evidence="4 5">
    <name type="scientific">Palleronia sediminis</name>
    <dbReference type="NCBI Taxonomy" id="2547833"/>
    <lineage>
        <taxon>Bacteria</taxon>
        <taxon>Pseudomonadati</taxon>
        <taxon>Pseudomonadota</taxon>
        <taxon>Alphaproteobacteria</taxon>
        <taxon>Rhodobacterales</taxon>
        <taxon>Roseobacteraceae</taxon>
        <taxon>Palleronia</taxon>
    </lineage>
</organism>
<dbReference type="Proteomes" id="UP000295701">
    <property type="component" value="Unassembled WGS sequence"/>
</dbReference>
<dbReference type="SUPFAM" id="SSF53927">
    <property type="entry name" value="Cytidine deaminase-like"/>
    <property type="match status" value="1"/>
</dbReference>
<proteinExistence type="predicted"/>
<dbReference type="OrthoDB" id="3197277at2"/>
<dbReference type="Gene3D" id="3.10.20.10">
    <property type="match status" value="1"/>
</dbReference>
<gene>
    <name evidence="4" type="ORF">E2L08_03730</name>
</gene>
<dbReference type="AlphaFoldDB" id="A0A4R6AJ83"/>
<dbReference type="GO" id="GO:0016783">
    <property type="term" value="F:sulfurtransferase activity"/>
    <property type="evidence" value="ECO:0007669"/>
    <property type="project" value="InterPro"/>
</dbReference>
<dbReference type="InterPro" id="IPR003786">
    <property type="entry name" value="FdhD"/>
</dbReference>
<evidence type="ECO:0000256" key="2">
    <source>
        <dbReference type="ARBA" id="ARBA00023150"/>
    </source>
</evidence>
<dbReference type="GO" id="GO:0006777">
    <property type="term" value="P:Mo-molybdopterin cofactor biosynthetic process"/>
    <property type="evidence" value="ECO:0007669"/>
    <property type="project" value="UniProtKB-KW"/>
</dbReference>
<keyword evidence="2" id="KW-0501">Molybdenum cofactor biosynthesis</keyword>